<organism evidence="1 2">
    <name type="scientific">Streptomyces microflavus</name>
    <name type="common">Streptomyces lipmanii</name>
    <dbReference type="NCBI Taxonomy" id="1919"/>
    <lineage>
        <taxon>Bacteria</taxon>
        <taxon>Bacillati</taxon>
        <taxon>Actinomycetota</taxon>
        <taxon>Actinomycetes</taxon>
        <taxon>Kitasatosporales</taxon>
        <taxon>Streptomycetaceae</taxon>
        <taxon>Streptomyces</taxon>
    </lineage>
</organism>
<reference evidence="1 2" key="1">
    <citation type="submission" date="2020-01" db="EMBL/GenBank/DDBJ databases">
        <title>Insect and environment-associated Actinomycetes.</title>
        <authorList>
            <person name="Currrie C."/>
            <person name="Chevrette M."/>
            <person name="Carlson C."/>
            <person name="Stubbendieck R."/>
            <person name="Wendt-Pienkowski E."/>
        </authorList>
    </citation>
    <scope>NUCLEOTIDE SEQUENCE [LARGE SCALE GENOMIC DNA]</scope>
    <source>
        <strain evidence="1 2">SID14438</strain>
    </source>
</reference>
<sequence>MTDIQFTDRYDALGIERPSLLTVCRGQCEGVGFAPVFIDTPAAAERRGPDGARSQDETDPELVALWREAEAASPSDDGWHFVVCPQCKGTGKRQGRFPRLRNLPNDLYSRWRFFRSCILNMDCRVEPEARWSRLKHLKLALPILFKVR</sequence>
<protein>
    <submittedName>
        <fullName evidence="1">Uncharacterized protein</fullName>
    </submittedName>
</protein>
<dbReference type="Proteomes" id="UP000471648">
    <property type="component" value="Unassembled WGS sequence"/>
</dbReference>
<dbReference type="RefSeq" id="WP_164358214.1">
    <property type="nucleotide sequence ID" value="NZ_JAAGME010001046.1"/>
</dbReference>
<dbReference type="AlphaFoldDB" id="A0A6N9VGA8"/>
<gene>
    <name evidence="1" type="ORF">G3I39_25205</name>
</gene>
<comment type="caution">
    <text evidence="1">The sequence shown here is derived from an EMBL/GenBank/DDBJ whole genome shotgun (WGS) entry which is preliminary data.</text>
</comment>
<name>A0A6N9VGA8_STRMI</name>
<proteinExistence type="predicted"/>
<evidence type="ECO:0000313" key="2">
    <source>
        <dbReference type="Proteomes" id="UP000471648"/>
    </source>
</evidence>
<evidence type="ECO:0000313" key="1">
    <source>
        <dbReference type="EMBL" id="NEB70328.1"/>
    </source>
</evidence>
<accession>A0A6N9VGA8</accession>
<dbReference type="EMBL" id="JAAGME010001046">
    <property type="protein sequence ID" value="NEB70328.1"/>
    <property type="molecule type" value="Genomic_DNA"/>
</dbReference>